<dbReference type="SUPFAM" id="SSF56112">
    <property type="entry name" value="Protein kinase-like (PK-like)"/>
    <property type="match status" value="1"/>
</dbReference>
<evidence type="ECO:0000313" key="2">
    <source>
        <dbReference type="EMBL" id="MVT25319.1"/>
    </source>
</evidence>
<organism evidence="2 3">
    <name type="scientific">Nesterenkonia alkaliphila</name>
    <dbReference type="NCBI Taxonomy" id="1463631"/>
    <lineage>
        <taxon>Bacteria</taxon>
        <taxon>Bacillati</taxon>
        <taxon>Actinomycetota</taxon>
        <taxon>Actinomycetes</taxon>
        <taxon>Micrococcales</taxon>
        <taxon>Micrococcaceae</taxon>
        <taxon>Nesterenkonia</taxon>
    </lineage>
</organism>
<evidence type="ECO:0000259" key="1">
    <source>
        <dbReference type="Pfam" id="PF01636"/>
    </source>
</evidence>
<sequence>MSIEPMNTEPMTTLIADPALPALDELMSIGAELVSHKRGRRAVVRMQTGSGTQFIKVVRPGKAAKILDGIRRAEPFNGPFRTPEVLQSTDSTVTFAELTGLSLHSPEQLSQDQWVQAWTQVAASLAQVIRTGRPQDQPAPLVHSAEAEVRVLRQWFQRSAEQLPQAARTQQQLTKLASQLEQISTPRMSPTHRDLHDKQLLWSAAAGPGLLDVDTACAADPALDLGNLRAHALLRRLQGLWSPAEAETVQFCLDHCAEETSVPRESVAVYERAALLRLSMVYALRPQHSTVAEELTQLV</sequence>
<keyword evidence="2" id="KW-0808">Transferase</keyword>
<proteinExistence type="predicted"/>
<name>A0A7K1UFU2_9MICC</name>
<dbReference type="Pfam" id="PF01636">
    <property type="entry name" value="APH"/>
    <property type="match status" value="1"/>
</dbReference>
<dbReference type="EMBL" id="WRPM01000021">
    <property type="protein sequence ID" value="MVT25319.1"/>
    <property type="molecule type" value="Genomic_DNA"/>
</dbReference>
<dbReference type="GO" id="GO:0016740">
    <property type="term" value="F:transferase activity"/>
    <property type="evidence" value="ECO:0007669"/>
    <property type="project" value="UniProtKB-KW"/>
</dbReference>
<gene>
    <name evidence="2" type="ORF">GNZ21_02905</name>
</gene>
<feature type="domain" description="Aminoglycoside phosphotransferase" evidence="1">
    <location>
        <begin position="43"/>
        <end position="231"/>
    </location>
</feature>
<comment type="caution">
    <text evidence="2">The sequence shown here is derived from an EMBL/GenBank/DDBJ whole genome shotgun (WGS) entry which is preliminary data.</text>
</comment>
<dbReference type="AlphaFoldDB" id="A0A7K1UFU2"/>
<dbReference type="Gene3D" id="3.90.1200.10">
    <property type="match status" value="1"/>
</dbReference>
<dbReference type="InterPro" id="IPR011009">
    <property type="entry name" value="Kinase-like_dom_sf"/>
</dbReference>
<dbReference type="InterPro" id="IPR002575">
    <property type="entry name" value="Aminoglycoside_PTrfase"/>
</dbReference>
<evidence type="ECO:0000313" key="3">
    <source>
        <dbReference type="Proteomes" id="UP000460157"/>
    </source>
</evidence>
<dbReference type="Proteomes" id="UP000460157">
    <property type="component" value="Unassembled WGS sequence"/>
</dbReference>
<keyword evidence="3" id="KW-1185">Reference proteome</keyword>
<dbReference type="OrthoDB" id="7842280at2"/>
<protein>
    <submittedName>
        <fullName evidence="2">Phosphotransferase</fullName>
    </submittedName>
</protein>
<accession>A0A7K1UFU2</accession>
<dbReference type="RefSeq" id="WP_157321179.1">
    <property type="nucleotide sequence ID" value="NZ_BMFX01000004.1"/>
</dbReference>
<reference evidence="2 3" key="1">
    <citation type="submission" date="2019-12" db="EMBL/GenBank/DDBJ databases">
        <title>Nesterenkonia muleiensis sp. nov., a novel actinobacterium isolated from sap of Populus euphratica.</title>
        <authorList>
            <person name="Wang R."/>
        </authorList>
    </citation>
    <scope>NUCLEOTIDE SEQUENCE [LARGE SCALE GENOMIC DNA]</scope>
    <source>
        <strain evidence="2 3">F10</strain>
    </source>
</reference>